<gene>
    <name evidence="1" type="ORF">LCGC14_1174070</name>
</gene>
<reference evidence="1" key="1">
    <citation type="journal article" date="2015" name="Nature">
        <title>Complex archaea that bridge the gap between prokaryotes and eukaryotes.</title>
        <authorList>
            <person name="Spang A."/>
            <person name="Saw J.H."/>
            <person name="Jorgensen S.L."/>
            <person name="Zaremba-Niedzwiedzka K."/>
            <person name="Martijn J."/>
            <person name="Lind A.E."/>
            <person name="van Eijk R."/>
            <person name="Schleper C."/>
            <person name="Guy L."/>
            <person name="Ettema T.J."/>
        </authorList>
    </citation>
    <scope>NUCLEOTIDE SEQUENCE</scope>
</reference>
<dbReference type="AlphaFoldDB" id="A0A0F9P760"/>
<proteinExistence type="predicted"/>
<sequence>MDFSNEEINFLAELFKPNTKQRAPRNHMLTMKSSVPASIAHLFSHANLTLLAEVANYQLWFPLQLKIDELGVINPTLSAPEVIDTKGTQRSWRWSELNIKSQGFNIESISSTGIFLKPLKNGKNLKKLQHMSFTLPNKENVSIDVEPVRQSSLGIAAKITQIHSGQEQLRAYLFEEHKRQYAKLYEGGQLIEQLI</sequence>
<accession>A0A0F9P760</accession>
<organism evidence="1">
    <name type="scientific">marine sediment metagenome</name>
    <dbReference type="NCBI Taxonomy" id="412755"/>
    <lineage>
        <taxon>unclassified sequences</taxon>
        <taxon>metagenomes</taxon>
        <taxon>ecological metagenomes</taxon>
    </lineage>
</organism>
<dbReference type="EMBL" id="LAZR01005827">
    <property type="protein sequence ID" value="KKM96845.1"/>
    <property type="molecule type" value="Genomic_DNA"/>
</dbReference>
<name>A0A0F9P760_9ZZZZ</name>
<evidence type="ECO:0000313" key="1">
    <source>
        <dbReference type="EMBL" id="KKM96845.1"/>
    </source>
</evidence>
<comment type="caution">
    <text evidence="1">The sequence shown here is derived from an EMBL/GenBank/DDBJ whole genome shotgun (WGS) entry which is preliminary data.</text>
</comment>
<protein>
    <submittedName>
        <fullName evidence="1">Uncharacterized protein</fullName>
    </submittedName>
</protein>